<accession>A0A3M7P1C9</accession>
<dbReference type="AlphaFoldDB" id="A0A3M7P1C9"/>
<comment type="caution">
    <text evidence="3">Lacks conserved residue(s) required for the propagation of feature annotation.</text>
</comment>
<dbReference type="PANTHER" id="PTHR23192">
    <property type="entry name" value="OLFACTOMEDIN-RELATED"/>
    <property type="match status" value="1"/>
</dbReference>
<dbReference type="Proteomes" id="UP000276133">
    <property type="component" value="Unassembled WGS sequence"/>
</dbReference>
<evidence type="ECO:0000313" key="7">
    <source>
        <dbReference type="EMBL" id="RMZ92946.1"/>
    </source>
</evidence>
<comment type="subcellular location">
    <subcellularLocation>
        <location evidence="1">Secreted</location>
    </subcellularLocation>
</comment>
<feature type="domain" description="Olfactomedin-like" evidence="6">
    <location>
        <begin position="294"/>
        <end position="547"/>
    </location>
</feature>
<comment type="caution">
    <text evidence="7">The sequence shown here is derived from an EMBL/GenBank/DDBJ whole genome shotgun (WGS) entry which is preliminary data.</text>
</comment>
<reference evidence="7 8" key="1">
    <citation type="journal article" date="2018" name="Sci. Rep.">
        <title>Genomic signatures of local adaptation to the degree of environmental predictability in rotifers.</title>
        <authorList>
            <person name="Franch-Gras L."/>
            <person name="Hahn C."/>
            <person name="Garcia-Roger E.M."/>
            <person name="Carmona M.J."/>
            <person name="Serra M."/>
            <person name="Gomez A."/>
        </authorList>
    </citation>
    <scope>NUCLEOTIDE SEQUENCE [LARGE SCALE GENOMIC DNA]</scope>
    <source>
        <strain evidence="7">HYR1</strain>
    </source>
</reference>
<dbReference type="InterPro" id="IPR003112">
    <property type="entry name" value="Olfac-like_dom"/>
</dbReference>
<evidence type="ECO:0000259" key="6">
    <source>
        <dbReference type="PROSITE" id="PS51132"/>
    </source>
</evidence>
<feature type="transmembrane region" description="Helical" evidence="5">
    <location>
        <begin position="101"/>
        <end position="123"/>
    </location>
</feature>
<dbReference type="PANTHER" id="PTHR23192:SF85">
    <property type="entry name" value="GLIOMEDIN"/>
    <property type="match status" value="1"/>
</dbReference>
<keyword evidence="5" id="KW-1133">Transmembrane helix</keyword>
<evidence type="ECO:0000313" key="8">
    <source>
        <dbReference type="Proteomes" id="UP000276133"/>
    </source>
</evidence>
<dbReference type="OrthoDB" id="8626508at2759"/>
<keyword evidence="2" id="KW-0964">Secreted</keyword>
<evidence type="ECO:0000256" key="3">
    <source>
        <dbReference type="PROSITE-ProRule" id="PRU00446"/>
    </source>
</evidence>
<dbReference type="Pfam" id="PF02191">
    <property type="entry name" value="OLF"/>
    <property type="match status" value="1"/>
</dbReference>
<evidence type="ECO:0000256" key="1">
    <source>
        <dbReference type="ARBA" id="ARBA00004613"/>
    </source>
</evidence>
<gene>
    <name evidence="7" type="ORF">BpHYR1_022053</name>
</gene>
<sequence length="547" mass="63680">MSSNKRHRVKKAPRVLYEYQTGNNDRPKLYNLNDFILEIDKNFPLVYNLDSSSMKDEDKELGSADGSEEKGDEKFKKNSKSQIACSKTSLKQKSHLPCFMLHFYFIYLILCVVIMCGSFGFYYTMVSMRLKMEALEKSLNNKFLKQISMMISSDEIKKAEERLEEYLDYDNQVKDSSLVFKPIVESYNFYSKKFDLSNQHNQSFDNVNVSYLDVLPNINQTEILTSTLHNNFTTNVIDNLIITSNKASNLSIDSAANIFIPQSNLVDLIKTRHRKRLESKKRKSLIKSKKSNYKCSLKSIHPSPVSLIFMGVFHSNWMNNINSDDQNYYITKGFKGFSISICQNLEQLKSYRCYRHMTLKFAYYGTGHAVYKNYIFYHHEGTRNLIVQSLDGTEVNKLPAPDDSLCCIQEHNIYSIKHSGFYDFEIDEHGLWLIYRNNFGYVVAKIDNGNFKELKIINKWQVKVLDRVANMFIQCGQLFALKDSVNNPAQVYKVCDFFNDSQCTNFYDQMFNISINSRQITSLSYNSDYKLLYSVDGGSFLYYKLEI</sequence>
<dbReference type="GO" id="GO:0005615">
    <property type="term" value="C:extracellular space"/>
    <property type="evidence" value="ECO:0007669"/>
    <property type="project" value="TreeGrafter"/>
</dbReference>
<dbReference type="STRING" id="10195.A0A3M7P1C9"/>
<keyword evidence="5" id="KW-0472">Membrane</keyword>
<keyword evidence="5" id="KW-0812">Transmembrane</keyword>
<name>A0A3M7P1C9_BRAPC</name>
<evidence type="ECO:0000256" key="5">
    <source>
        <dbReference type="SAM" id="Phobius"/>
    </source>
</evidence>
<evidence type="ECO:0000256" key="2">
    <source>
        <dbReference type="ARBA" id="ARBA00022525"/>
    </source>
</evidence>
<proteinExistence type="predicted"/>
<keyword evidence="8" id="KW-1185">Reference proteome</keyword>
<organism evidence="7 8">
    <name type="scientific">Brachionus plicatilis</name>
    <name type="common">Marine rotifer</name>
    <name type="synonym">Brachionus muelleri</name>
    <dbReference type="NCBI Taxonomy" id="10195"/>
    <lineage>
        <taxon>Eukaryota</taxon>
        <taxon>Metazoa</taxon>
        <taxon>Spiralia</taxon>
        <taxon>Gnathifera</taxon>
        <taxon>Rotifera</taxon>
        <taxon>Eurotatoria</taxon>
        <taxon>Monogononta</taxon>
        <taxon>Pseudotrocha</taxon>
        <taxon>Ploima</taxon>
        <taxon>Brachionidae</taxon>
        <taxon>Brachionus</taxon>
    </lineage>
</organism>
<protein>
    <submittedName>
        <fullName evidence="7">Gliomedin isoform X5</fullName>
    </submittedName>
</protein>
<dbReference type="GO" id="GO:0007165">
    <property type="term" value="P:signal transduction"/>
    <property type="evidence" value="ECO:0007669"/>
    <property type="project" value="TreeGrafter"/>
</dbReference>
<feature type="region of interest" description="Disordered" evidence="4">
    <location>
        <begin position="55"/>
        <end position="75"/>
    </location>
</feature>
<dbReference type="InterPro" id="IPR050605">
    <property type="entry name" value="Olfactomedin-like_domain"/>
</dbReference>
<evidence type="ECO:0000256" key="4">
    <source>
        <dbReference type="SAM" id="MobiDB-lite"/>
    </source>
</evidence>
<dbReference type="SMART" id="SM00284">
    <property type="entry name" value="OLF"/>
    <property type="match status" value="1"/>
</dbReference>
<dbReference type="EMBL" id="REGN01014180">
    <property type="protein sequence ID" value="RMZ92946.1"/>
    <property type="molecule type" value="Genomic_DNA"/>
</dbReference>
<dbReference type="PROSITE" id="PS51132">
    <property type="entry name" value="OLF"/>
    <property type="match status" value="1"/>
</dbReference>